<protein>
    <submittedName>
        <fullName evidence="3">Hydrolase</fullName>
    </submittedName>
</protein>
<dbReference type="KEGG" id="fgl:EM308_07320"/>
<evidence type="ECO:0000259" key="2">
    <source>
        <dbReference type="Pfam" id="PF04909"/>
    </source>
</evidence>
<dbReference type="PANTHER" id="PTHR21240:SF28">
    <property type="entry name" value="ISO-OROTATE DECARBOXYLASE (EUROFUNG)"/>
    <property type="match status" value="1"/>
</dbReference>
<evidence type="ECO:0000313" key="3">
    <source>
        <dbReference type="EMBL" id="AOW11293.1"/>
    </source>
</evidence>
<name>A0AAC9N7W8_9FLAO</name>
<accession>A0AAC9N7W8</accession>
<dbReference type="GO" id="GO:0016787">
    <property type="term" value="F:hydrolase activity"/>
    <property type="evidence" value="ECO:0007669"/>
    <property type="project" value="UniProtKB-KW"/>
</dbReference>
<dbReference type="EMBL" id="CP017479">
    <property type="protein sequence ID" value="AOW11293.1"/>
    <property type="molecule type" value="Genomic_DNA"/>
</dbReference>
<sequence>MIIDVHHHVIGKNNPNFANLPKWDMQIDAEESERLGIGGALLSLPVSSTPEQTRAINNFLAGYASYDNKRYGILTCLPSANVEATLKEIEYSYDSLHADGFCMPSHVGGMYIGDDRMDEILAELNRRNAVVLLHPVKPGGDVPTLSVTDPSVWEFPFDTTRAIMDLLYRGKLKKYSNIKWIVSHAGGVLPYLAYRFSTVAEECKAINLSKEEILDSFKNLYYDLALSTSDTVFQTLKDMAGTSQIVFGTDAPLRPKTGTQDSVAIFKNTSIFTTEEKQNIAYNNSARLFPRFTKN</sequence>
<keyword evidence="3" id="KW-0378">Hydrolase</keyword>
<dbReference type="InterPro" id="IPR032465">
    <property type="entry name" value="ACMSD"/>
</dbReference>
<dbReference type="Proteomes" id="UP000175968">
    <property type="component" value="Chromosome"/>
</dbReference>
<dbReference type="PANTHER" id="PTHR21240">
    <property type="entry name" value="2-AMINO-3-CARBOXYLMUCONATE-6-SEMIALDEHYDE DECARBOXYLASE"/>
    <property type="match status" value="1"/>
</dbReference>
<dbReference type="GO" id="GO:0019748">
    <property type="term" value="P:secondary metabolic process"/>
    <property type="evidence" value="ECO:0007669"/>
    <property type="project" value="TreeGrafter"/>
</dbReference>
<dbReference type="Pfam" id="PF04909">
    <property type="entry name" value="Amidohydro_2"/>
    <property type="match status" value="1"/>
</dbReference>
<keyword evidence="4" id="KW-1185">Reference proteome</keyword>
<feature type="domain" description="Amidohydrolase-related" evidence="2">
    <location>
        <begin position="3"/>
        <end position="290"/>
    </location>
</feature>
<dbReference type="InterPro" id="IPR006680">
    <property type="entry name" value="Amidohydro-rel"/>
</dbReference>
<dbReference type="Gene3D" id="3.20.20.140">
    <property type="entry name" value="Metal-dependent hydrolases"/>
    <property type="match status" value="1"/>
</dbReference>
<dbReference type="AlphaFoldDB" id="A0AAC9N7W8"/>
<evidence type="ECO:0000313" key="4">
    <source>
        <dbReference type="Proteomes" id="UP000175968"/>
    </source>
</evidence>
<dbReference type="GO" id="GO:0016831">
    <property type="term" value="F:carboxy-lyase activity"/>
    <property type="evidence" value="ECO:0007669"/>
    <property type="project" value="InterPro"/>
</dbReference>
<keyword evidence="1" id="KW-0456">Lyase</keyword>
<dbReference type="InterPro" id="IPR032466">
    <property type="entry name" value="Metal_Hydrolase"/>
</dbReference>
<organism evidence="3 4">
    <name type="scientific">Flavobacterium gilvum</name>
    <dbReference type="NCBI Taxonomy" id="1492737"/>
    <lineage>
        <taxon>Bacteria</taxon>
        <taxon>Pseudomonadati</taxon>
        <taxon>Bacteroidota</taxon>
        <taxon>Flavobacteriia</taxon>
        <taxon>Flavobacteriales</taxon>
        <taxon>Flavobacteriaceae</taxon>
        <taxon>Flavobacterium</taxon>
    </lineage>
</organism>
<dbReference type="GO" id="GO:0005737">
    <property type="term" value="C:cytoplasm"/>
    <property type="evidence" value="ECO:0007669"/>
    <property type="project" value="TreeGrafter"/>
</dbReference>
<gene>
    <name evidence="3" type="ORF">EM308_07320</name>
</gene>
<proteinExistence type="predicted"/>
<dbReference type="SUPFAM" id="SSF51556">
    <property type="entry name" value="Metallo-dependent hydrolases"/>
    <property type="match status" value="1"/>
</dbReference>
<evidence type="ECO:0000256" key="1">
    <source>
        <dbReference type="ARBA" id="ARBA00023239"/>
    </source>
</evidence>
<reference evidence="3 4" key="1">
    <citation type="submission" date="2016-10" db="EMBL/GenBank/DDBJ databases">
        <title>Flavobacterium gilvum sp. nov., isolated from stream water.</title>
        <authorList>
            <person name="Shin S.-K."/>
            <person name="Cho Y.-J."/>
            <person name="Yi H."/>
        </authorList>
    </citation>
    <scope>NUCLEOTIDE SEQUENCE [LARGE SCALE GENOMIC DNA]</scope>
    <source>
        <strain evidence="3 4">EM1308</strain>
    </source>
</reference>